<evidence type="ECO:0000259" key="4">
    <source>
        <dbReference type="Pfam" id="PF07687"/>
    </source>
</evidence>
<dbReference type="PIRSF" id="PIRSF005962">
    <property type="entry name" value="Pept_M20D_amidohydro"/>
    <property type="match status" value="1"/>
</dbReference>
<dbReference type="InterPro" id="IPR036264">
    <property type="entry name" value="Bact_exopeptidase_dim_dom"/>
</dbReference>
<dbReference type="SUPFAM" id="SSF53187">
    <property type="entry name" value="Zn-dependent exopeptidases"/>
    <property type="match status" value="1"/>
</dbReference>
<feature type="binding site" evidence="3">
    <location>
        <position position="374"/>
    </location>
    <ligand>
        <name>Mn(2+)</name>
        <dbReference type="ChEBI" id="CHEBI:29035"/>
        <label>2</label>
    </ligand>
</feature>
<dbReference type="SUPFAM" id="SSF55031">
    <property type="entry name" value="Bacterial exopeptidase dimerisation domain"/>
    <property type="match status" value="1"/>
</dbReference>
<keyword evidence="3" id="KW-0464">Manganese</keyword>
<accession>A0A430ABA0</accession>
<gene>
    <name evidence="5" type="ORF">CBF31_00200</name>
</gene>
<name>A0A430ABA0_9ENTE</name>
<dbReference type="EMBL" id="NGJY01000001">
    <property type="protein sequence ID" value="RSU04476.1"/>
    <property type="molecule type" value="Genomic_DNA"/>
</dbReference>
<dbReference type="Gene3D" id="3.40.630.10">
    <property type="entry name" value="Zn peptidases"/>
    <property type="match status" value="1"/>
</dbReference>
<feature type="binding site" evidence="3">
    <location>
        <position position="140"/>
    </location>
    <ligand>
        <name>Mn(2+)</name>
        <dbReference type="ChEBI" id="CHEBI:29035"/>
        <label>2</label>
    </ligand>
</feature>
<dbReference type="NCBIfam" id="TIGR01891">
    <property type="entry name" value="amidohydrolases"/>
    <property type="match status" value="1"/>
</dbReference>
<feature type="binding site" evidence="3">
    <location>
        <position position="104"/>
    </location>
    <ligand>
        <name>Mn(2+)</name>
        <dbReference type="ChEBI" id="CHEBI:29035"/>
        <label>2</label>
    </ligand>
</feature>
<evidence type="ECO:0000256" key="1">
    <source>
        <dbReference type="ARBA" id="ARBA00006153"/>
    </source>
</evidence>
<keyword evidence="6" id="KW-1185">Reference proteome</keyword>
<dbReference type="Gene3D" id="3.30.70.360">
    <property type="match status" value="1"/>
</dbReference>
<reference evidence="5 6" key="1">
    <citation type="submission" date="2017-05" db="EMBL/GenBank/DDBJ databases">
        <title>Vagococcus spp. assemblies.</title>
        <authorList>
            <person name="Gulvik C.A."/>
        </authorList>
    </citation>
    <scope>NUCLEOTIDE SEQUENCE [LARGE SCALE GENOMIC DNA]</scope>
    <source>
        <strain evidence="5 6">CCUG 41755</strain>
    </source>
</reference>
<keyword evidence="2" id="KW-0378">Hydrolase</keyword>
<dbReference type="GO" id="GO:0016787">
    <property type="term" value="F:hydrolase activity"/>
    <property type="evidence" value="ECO:0007669"/>
    <property type="project" value="UniProtKB-KW"/>
</dbReference>
<feature type="domain" description="Peptidase M20 dimerisation" evidence="4">
    <location>
        <begin position="187"/>
        <end position="287"/>
    </location>
</feature>
<dbReference type="InterPro" id="IPR017439">
    <property type="entry name" value="Amidohydrolase"/>
</dbReference>
<dbReference type="Proteomes" id="UP000287101">
    <property type="component" value="Unassembled WGS sequence"/>
</dbReference>
<proteinExistence type="inferred from homology"/>
<dbReference type="GO" id="GO:0046872">
    <property type="term" value="F:metal ion binding"/>
    <property type="evidence" value="ECO:0007669"/>
    <property type="project" value="UniProtKB-KW"/>
</dbReference>
<dbReference type="Pfam" id="PF07687">
    <property type="entry name" value="M20_dimer"/>
    <property type="match status" value="1"/>
</dbReference>
<dbReference type="InterPro" id="IPR002933">
    <property type="entry name" value="Peptidase_M20"/>
</dbReference>
<dbReference type="CDD" id="cd03886">
    <property type="entry name" value="M20_Acy1"/>
    <property type="match status" value="1"/>
</dbReference>
<dbReference type="FunFam" id="3.30.70.360:FF:000014">
    <property type="entry name" value="N-acyl-L-amino acid amidohydrolase"/>
    <property type="match status" value="1"/>
</dbReference>
<feature type="binding site" evidence="3">
    <location>
        <position position="166"/>
    </location>
    <ligand>
        <name>Mn(2+)</name>
        <dbReference type="ChEBI" id="CHEBI:29035"/>
        <label>2</label>
    </ligand>
</feature>
<evidence type="ECO:0000256" key="3">
    <source>
        <dbReference type="PIRSR" id="PIRSR005962-1"/>
    </source>
</evidence>
<dbReference type="AlphaFoldDB" id="A0A430ABA0"/>
<dbReference type="RefSeq" id="WP_126829775.1">
    <property type="nucleotide sequence ID" value="NZ_CBCRYB010000013.1"/>
</dbReference>
<comment type="similarity">
    <text evidence="1">Belongs to the peptidase M20 family.</text>
</comment>
<evidence type="ECO:0000313" key="6">
    <source>
        <dbReference type="Proteomes" id="UP000287101"/>
    </source>
</evidence>
<protein>
    <recommendedName>
        <fullName evidence="4">Peptidase M20 dimerisation domain-containing protein</fullName>
    </recommendedName>
</protein>
<dbReference type="OrthoDB" id="9776731at2"/>
<dbReference type="Pfam" id="PF01546">
    <property type="entry name" value="Peptidase_M20"/>
    <property type="match status" value="1"/>
</dbReference>
<sequence length="405" mass="43984">MIEKLKDNILKEALEMKDEIIANRRVLHENPETEFNLKDTVNFVETKLSEMGYEPQKCGKSGITALVGPDTGKVFLLRGDMDALPIVEETELEFKSTNEFMHACGHDFHTTMLLAAAKILKNHESELPGQVKLMFQPAEEILEGAKDMIADGLLENPKVDAGLMIHVAPGVPADNGTVVISQPGITQSSADWFEIKIKGQGGHGSMPHNAVDPITAACHVHTALHEIHSRELPADAMVVLTVGEIHGGNTSNVIPENVVMKGTLRTLDLDVREQVKKRMEEITQHVAAAFRCEGECVFTNGCPTLVSDSSVIEPIAKHLADFIGKDKAFNLADMPGMSANMGSEDFAYVSQQIPVLMLGLCAADARVSHPYPVHHPKLVLSEDALPYGAAAYAASAIAWLTENTK</sequence>
<feature type="binding site" evidence="3">
    <location>
        <position position="106"/>
    </location>
    <ligand>
        <name>Mn(2+)</name>
        <dbReference type="ChEBI" id="CHEBI:29035"/>
        <label>2</label>
    </ligand>
</feature>
<keyword evidence="3" id="KW-0479">Metal-binding</keyword>
<evidence type="ECO:0000313" key="5">
    <source>
        <dbReference type="EMBL" id="RSU04476.1"/>
    </source>
</evidence>
<dbReference type="InterPro" id="IPR011650">
    <property type="entry name" value="Peptidase_M20_dimer"/>
</dbReference>
<comment type="cofactor">
    <cofactor evidence="3">
        <name>Mn(2+)</name>
        <dbReference type="ChEBI" id="CHEBI:29035"/>
    </cofactor>
    <text evidence="3">The Mn(2+) ion enhances activity.</text>
</comment>
<evidence type="ECO:0000256" key="2">
    <source>
        <dbReference type="ARBA" id="ARBA00022801"/>
    </source>
</evidence>
<dbReference type="PANTHER" id="PTHR11014">
    <property type="entry name" value="PEPTIDASE M20 FAMILY MEMBER"/>
    <property type="match status" value="1"/>
</dbReference>
<dbReference type="PANTHER" id="PTHR11014:SF63">
    <property type="entry name" value="METALLOPEPTIDASE, PUTATIVE (AFU_ORTHOLOGUE AFUA_6G09600)-RELATED"/>
    <property type="match status" value="1"/>
</dbReference>
<comment type="caution">
    <text evidence="5">The sequence shown here is derived from an EMBL/GenBank/DDBJ whole genome shotgun (WGS) entry which is preliminary data.</text>
</comment>
<organism evidence="5 6">
    <name type="scientific">Vagococcus fessus</name>
    <dbReference type="NCBI Taxonomy" id="120370"/>
    <lineage>
        <taxon>Bacteria</taxon>
        <taxon>Bacillati</taxon>
        <taxon>Bacillota</taxon>
        <taxon>Bacilli</taxon>
        <taxon>Lactobacillales</taxon>
        <taxon>Enterococcaceae</taxon>
        <taxon>Vagococcus</taxon>
    </lineage>
</organism>